<dbReference type="InterPro" id="IPR005500">
    <property type="entry name" value="DUF309"/>
</dbReference>
<reference evidence="1" key="1">
    <citation type="submission" date="2011-09" db="EMBL/GenBank/DDBJ databases">
        <title>Complete sequence of Halovivax ruber XH-70.</title>
        <authorList>
            <consortium name="US DOE Joint Genome Institute"/>
            <person name="Lucas S."/>
            <person name="Han J."/>
            <person name="Lapidus A."/>
            <person name="Cheng J.-F."/>
            <person name="Goodwin L."/>
            <person name="Pitluck S."/>
            <person name="Peters L."/>
            <person name="Mikhailova N."/>
            <person name="Davenport K."/>
            <person name="Detter J.C."/>
            <person name="Han C."/>
            <person name="Tapia R."/>
            <person name="Land M."/>
            <person name="Hauser L."/>
            <person name="Kyrpides N."/>
            <person name="Ivanova N."/>
            <person name="Pagani I."/>
            <person name="Sproer C."/>
            <person name="Anderson I."/>
            <person name="Woyke T."/>
        </authorList>
    </citation>
    <scope>NUCLEOTIDE SEQUENCE</scope>
    <source>
        <strain evidence="1">XH-70</strain>
    </source>
</reference>
<dbReference type="EMBL" id="CP003050">
    <property type="protein sequence ID" value="AGB17179.1"/>
    <property type="molecule type" value="Genomic_DNA"/>
</dbReference>
<sequence>MRAPLRAGIAVYNDGHYHAAHDAWEAHWLDLETGTDDERLLHGLIQFTAAVHHAHRGNWEGAVGLAGSAREYLAELNAAYRACNVGAARRFLADLAADPELVERRAPLALSHEGEILTLADCAPAETAVAAHVLAEEWGYDEEPIERTGEFLRTDIDRGRAETPFQALLKDFVAGDGANRAIIYQRLEQHVDRRRSEVEDVAGLFE</sequence>
<dbReference type="PANTHER" id="PTHR34796:SF1">
    <property type="entry name" value="EXPRESSED PROTEIN"/>
    <property type="match status" value="1"/>
</dbReference>
<dbReference type="RefSeq" id="WP_015301778.1">
    <property type="nucleotide sequence ID" value="NC_019964.1"/>
</dbReference>
<evidence type="ECO:0000313" key="1">
    <source>
        <dbReference type="EMBL" id="AGB17179.1"/>
    </source>
</evidence>
<protein>
    <recommendedName>
        <fullName evidence="3">DUF309 domain-containing protein</fullName>
    </recommendedName>
</protein>
<dbReference type="Gene3D" id="1.10.3450.10">
    <property type="entry name" value="TTHA0068-like"/>
    <property type="match status" value="1"/>
</dbReference>
<dbReference type="PANTHER" id="PTHR34796">
    <property type="entry name" value="EXPRESSED PROTEIN"/>
    <property type="match status" value="1"/>
</dbReference>
<gene>
    <name evidence="1" type="ordered locus">Halru_2598</name>
</gene>
<dbReference type="KEGG" id="hru:Halru_2598"/>
<evidence type="ECO:0008006" key="3">
    <source>
        <dbReference type="Google" id="ProtNLM"/>
    </source>
</evidence>
<keyword evidence="2" id="KW-1185">Reference proteome</keyword>
<accession>L0IEH9</accession>
<dbReference type="HOGENOM" id="CLU_116128_0_0_2"/>
<dbReference type="InterPro" id="IPR023203">
    <property type="entry name" value="TTHA0068_sf"/>
</dbReference>
<name>L0IEH9_HALRX</name>
<dbReference type="SUPFAM" id="SSF140663">
    <property type="entry name" value="TTHA0068-like"/>
    <property type="match status" value="1"/>
</dbReference>
<dbReference type="GeneID" id="14377135"/>
<organism evidence="1 2">
    <name type="scientific">Halovivax ruber (strain DSM 18193 / JCM 13892 / XH-70)</name>
    <dbReference type="NCBI Taxonomy" id="797302"/>
    <lineage>
        <taxon>Archaea</taxon>
        <taxon>Methanobacteriati</taxon>
        <taxon>Methanobacteriota</taxon>
        <taxon>Stenosarchaea group</taxon>
        <taxon>Halobacteria</taxon>
        <taxon>Halobacteriales</taxon>
        <taxon>Natrialbaceae</taxon>
        <taxon>Halovivax</taxon>
    </lineage>
</organism>
<dbReference type="STRING" id="797302.Halru_2598"/>
<dbReference type="eggNOG" id="arCOG09205">
    <property type="taxonomic scope" value="Archaea"/>
</dbReference>
<dbReference type="AlphaFoldDB" id="L0IEH9"/>
<proteinExistence type="predicted"/>
<evidence type="ECO:0000313" key="2">
    <source>
        <dbReference type="Proteomes" id="UP000010846"/>
    </source>
</evidence>
<dbReference type="Pfam" id="PF03745">
    <property type="entry name" value="DUF309"/>
    <property type="match status" value="1"/>
</dbReference>
<dbReference type="Proteomes" id="UP000010846">
    <property type="component" value="Chromosome"/>
</dbReference>
<dbReference type="OrthoDB" id="270022at2157"/>